<evidence type="ECO:0000256" key="3">
    <source>
        <dbReference type="ARBA" id="ARBA00022475"/>
    </source>
</evidence>
<comment type="caution">
    <text evidence="8">The sequence shown here is derived from an EMBL/GenBank/DDBJ whole genome shotgun (WGS) entry which is preliminary data.</text>
</comment>
<dbReference type="PROSITE" id="PS51420">
    <property type="entry name" value="RHO"/>
    <property type="match status" value="1"/>
</dbReference>
<dbReference type="InterPro" id="IPR027417">
    <property type="entry name" value="P-loop_NTPase"/>
</dbReference>
<reference evidence="8" key="1">
    <citation type="submission" date="2021-05" db="EMBL/GenBank/DDBJ databases">
        <title>A free-living protist that lacks canonical eukaryotic 1 DNA replication and segregation systems.</title>
        <authorList>
            <person name="Salas-Leiva D.E."/>
            <person name="Tromer E.C."/>
            <person name="Curtis B.A."/>
            <person name="Jerlstrom-Hultqvist J."/>
            <person name="Kolisko M."/>
            <person name="Yi Z."/>
            <person name="Salas-Leiva J.S."/>
            <person name="Gallot-Lavallee L."/>
            <person name="Kops G.J.P.L."/>
            <person name="Archibald J.M."/>
            <person name="Simpson A.G.B."/>
            <person name="Roger A.J."/>
        </authorList>
    </citation>
    <scope>NUCLEOTIDE SEQUENCE</scope>
    <source>
        <strain evidence="8">BICM</strain>
    </source>
</reference>
<evidence type="ECO:0000256" key="2">
    <source>
        <dbReference type="ARBA" id="ARBA00011984"/>
    </source>
</evidence>
<accession>A0A8J6DZH1</accession>
<dbReference type="InterPro" id="IPR005225">
    <property type="entry name" value="Small_GTP-bd"/>
</dbReference>
<keyword evidence="7" id="KW-0472">Membrane</keyword>
<dbReference type="EMBL" id="JAHDYR010000022">
    <property type="protein sequence ID" value="KAG9393609.1"/>
    <property type="molecule type" value="Genomic_DNA"/>
</dbReference>
<evidence type="ECO:0000313" key="9">
    <source>
        <dbReference type="Proteomes" id="UP000717585"/>
    </source>
</evidence>
<dbReference type="FunFam" id="3.40.50.300:FF:000343">
    <property type="entry name" value="Ras family gtpase"/>
    <property type="match status" value="1"/>
</dbReference>
<gene>
    <name evidence="8" type="ORF">J8273_4908</name>
</gene>
<dbReference type="Pfam" id="PF00071">
    <property type="entry name" value="Ras"/>
    <property type="match status" value="1"/>
</dbReference>
<dbReference type="CDD" id="cd00876">
    <property type="entry name" value="Ras"/>
    <property type="match status" value="1"/>
</dbReference>
<dbReference type="PROSITE" id="PS51419">
    <property type="entry name" value="RAB"/>
    <property type="match status" value="1"/>
</dbReference>
<organism evidence="8 9">
    <name type="scientific">Carpediemonas membranifera</name>
    <dbReference type="NCBI Taxonomy" id="201153"/>
    <lineage>
        <taxon>Eukaryota</taxon>
        <taxon>Metamonada</taxon>
        <taxon>Carpediemonas-like organisms</taxon>
        <taxon>Carpediemonas</taxon>
    </lineage>
</organism>
<dbReference type="EC" id="3.6.5.2" evidence="2"/>
<dbReference type="SMART" id="SM00174">
    <property type="entry name" value="RHO"/>
    <property type="match status" value="1"/>
</dbReference>
<proteinExistence type="predicted"/>
<evidence type="ECO:0000313" key="8">
    <source>
        <dbReference type="EMBL" id="KAG9393609.1"/>
    </source>
</evidence>
<dbReference type="PROSITE" id="PS51421">
    <property type="entry name" value="RAS"/>
    <property type="match status" value="1"/>
</dbReference>
<dbReference type="Gene3D" id="3.40.50.300">
    <property type="entry name" value="P-loop containing nucleotide triphosphate hydrolases"/>
    <property type="match status" value="1"/>
</dbReference>
<dbReference type="GO" id="GO:0005886">
    <property type="term" value="C:plasma membrane"/>
    <property type="evidence" value="ECO:0007669"/>
    <property type="project" value="UniProtKB-SubCell"/>
</dbReference>
<dbReference type="SUPFAM" id="SSF52540">
    <property type="entry name" value="P-loop containing nucleoside triphosphate hydrolases"/>
    <property type="match status" value="1"/>
</dbReference>
<dbReference type="SMART" id="SM00173">
    <property type="entry name" value="RAS"/>
    <property type="match status" value="1"/>
</dbReference>
<dbReference type="OrthoDB" id="5976022at2759"/>
<evidence type="ECO:0000256" key="5">
    <source>
        <dbReference type="ARBA" id="ARBA00022801"/>
    </source>
</evidence>
<dbReference type="GO" id="GO:0007165">
    <property type="term" value="P:signal transduction"/>
    <property type="evidence" value="ECO:0007669"/>
    <property type="project" value="InterPro"/>
</dbReference>
<dbReference type="GO" id="GO:0003925">
    <property type="term" value="F:G protein activity"/>
    <property type="evidence" value="ECO:0007669"/>
    <property type="project" value="UniProtKB-EC"/>
</dbReference>
<sequence>MSLSQAKIVVMGSGGVGKSAITVRFVKGKFVAKYDPTIQDFYKKQVDCGGEAILLDILDTAGQEEYSSLRDQYMRDANGFVLVYSVTSQASFDDCRTLREQILRVKEKTEVPLILVGNKSDLDEERAVSEEEGKALAEEFGCLFIETSAKEDINIEQTFMDLTTKVLEEEAKNPTKPAKKSGGGCLVL</sequence>
<dbReference type="PANTHER" id="PTHR24070">
    <property type="entry name" value="RAS, DI-RAS, AND RHEB FAMILY MEMBERS OF SMALL GTPASE SUPERFAMILY"/>
    <property type="match status" value="1"/>
</dbReference>
<dbReference type="AlphaFoldDB" id="A0A8J6DZH1"/>
<dbReference type="PRINTS" id="PR00449">
    <property type="entry name" value="RASTRNSFRMNG"/>
</dbReference>
<keyword evidence="4" id="KW-0547">Nucleotide-binding</keyword>
<keyword evidence="5" id="KW-0378">Hydrolase</keyword>
<evidence type="ECO:0000256" key="7">
    <source>
        <dbReference type="ARBA" id="ARBA00023136"/>
    </source>
</evidence>
<dbReference type="SMART" id="SM00176">
    <property type="entry name" value="RAN"/>
    <property type="match status" value="1"/>
</dbReference>
<dbReference type="GO" id="GO:0005525">
    <property type="term" value="F:GTP binding"/>
    <property type="evidence" value="ECO:0007669"/>
    <property type="project" value="UniProtKB-KW"/>
</dbReference>
<dbReference type="InterPro" id="IPR001806">
    <property type="entry name" value="Small_GTPase"/>
</dbReference>
<keyword evidence="9" id="KW-1185">Reference proteome</keyword>
<dbReference type="NCBIfam" id="TIGR00231">
    <property type="entry name" value="small_GTP"/>
    <property type="match status" value="1"/>
</dbReference>
<dbReference type="InterPro" id="IPR020849">
    <property type="entry name" value="Small_GTPase_Ras-type"/>
</dbReference>
<evidence type="ECO:0000256" key="1">
    <source>
        <dbReference type="ARBA" id="ARBA00004236"/>
    </source>
</evidence>
<evidence type="ECO:0000256" key="4">
    <source>
        <dbReference type="ARBA" id="ARBA00022741"/>
    </source>
</evidence>
<keyword evidence="3" id="KW-1003">Cell membrane</keyword>
<dbReference type="SMART" id="SM00175">
    <property type="entry name" value="RAB"/>
    <property type="match status" value="1"/>
</dbReference>
<name>A0A8J6DZH1_9EUKA</name>
<comment type="subcellular location">
    <subcellularLocation>
        <location evidence="1">Cell membrane</location>
    </subcellularLocation>
</comment>
<dbReference type="Proteomes" id="UP000717585">
    <property type="component" value="Unassembled WGS sequence"/>
</dbReference>
<keyword evidence="6" id="KW-0342">GTP-binding</keyword>
<evidence type="ECO:0000256" key="6">
    <source>
        <dbReference type="ARBA" id="ARBA00023134"/>
    </source>
</evidence>
<protein>
    <recommendedName>
        <fullName evidence="2">small monomeric GTPase</fullName>
        <ecNumber evidence="2">3.6.5.2</ecNumber>
    </recommendedName>
</protein>